<dbReference type="KEGG" id="bbd:Belba_2134"/>
<dbReference type="HOGENOM" id="CLU_1168851_0_0_10"/>
<dbReference type="eggNOG" id="ENOG50333ZC">
    <property type="taxonomic scope" value="Bacteria"/>
</dbReference>
<dbReference type="AlphaFoldDB" id="I3Z633"/>
<protein>
    <submittedName>
        <fullName evidence="1">Uncharacterized protein</fullName>
    </submittedName>
</protein>
<name>I3Z633_BELBD</name>
<evidence type="ECO:0000313" key="2">
    <source>
        <dbReference type="Proteomes" id="UP000006050"/>
    </source>
</evidence>
<keyword evidence="2" id="KW-1185">Reference proteome</keyword>
<reference evidence="2" key="1">
    <citation type="submission" date="2012-06" db="EMBL/GenBank/DDBJ databases">
        <title>The complete genome of Belliella baltica DSM 15883.</title>
        <authorList>
            <person name="Lucas S."/>
            <person name="Copeland A."/>
            <person name="Lapidus A."/>
            <person name="Goodwin L."/>
            <person name="Pitluck S."/>
            <person name="Peters L."/>
            <person name="Mikhailova N."/>
            <person name="Davenport K."/>
            <person name="Kyrpides N."/>
            <person name="Mavromatis K."/>
            <person name="Pagani I."/>
            <person name="Ivanova N."/>
            <person name="Ovchinnikova G."/>
            <person name="Zeytun A."/>
            <person name="Detter J.C."/>
            <person name="Han C."/>
            <person name="Land M."/>
            <person name="Hauser L."/>
            <person name="Markowitz V."/>
            <person name="Cheng J.-F."/>
            <person name="Hugenholtz P."/>
            <person name="Woyke T."/>
            <person name="Wu D."/>
            <person name="Tindall B."/>
            <person name="Pomrenke H."/>
            <person name="Brambilla E."/>
            <person name="Klenk H.-P."/>
            <person name="Eisen J.A."/>
        </authorList>
    </citation>
    <scope>NUCLEOTIDE SEQUENCE [LARGE SCALE GENOMIC DNA]</scope>
    <source>
        <strain evidence="2">DSM 15883 / CIP 108006 / LMG 21964 / BA134</strain>
    </source>
</reference>
<accession>I3Z633</accession>
<sequence length="237" mass="27397">MRTIKSRGKLNIINNIPQGKGSFKTADFLEKLVNGFIKYSGNYMEIVNESPFAYRERQLNSLFGPAMADFTDAFLTEIPAIRKNKAAKTESYGWVDFWARYRKVDFYLELKHSYGSYNSGVITKETMDLWAKAKDQTQNCSKSLLRMEDSDGIMVLPVQVIPIYEGIYFENEPSSIENTERLLEIQNFYHDELETSANWSALWIIHKDLAYDSYHVNGDKRVYYSAVLIVSNVTDIQ</sequence>
<gene>
    <name evidence="1" type="ordered locus">Belba_2134</name>
</gene>
<proteinExistence type="predicted"/>
<evidence type="ECO:0000313" key="1">
    <source>
        <dbReference type="EMBL" id="AFL84701.1"/>
    </source>
</evidence>
<dbReference type="Proteomes" id="UP000006050">
    <property type="component" value="Chromosome"/>
</dbReference>
<dbReference type="OrthoDB" id="980026at2"/>
<dbReference type="RefSeq" id="WP_014772665.1">
    <property type="nucleotide sequence ID" value="NC_018010.1"/>
</dbReference>
<organism evidence="1 2">
    <name type="scientific">Belliella baltica (strain DSM 15883 / CIP 108006 / LMG 21964 / BA134)</name>
    <dbReference type="NCBI Taxonomy" id="866536"/>
    <lineage>
        <taxon>Bacteria</taxon>
        <taxon>Pseudomonadati</taxon>
        <taxon>Bacteroidota</taxon>
        <taxon>Cytophagia</taxon>
        <taxon>Cytophagales</taxon>
        <taxon>Cyclobacteriaceae</taxon>
        <taxon>Belliella</taxon>
    </lineage>
</organism>
<dbReference type="EMBL" id="CP003281">
    <property type="protein sequence ID" value="AFL84701.1"/>
    <property type="molecule type" value="Genomic_DNA"/>
</dbReference>